<organism evidence="1 2">
    <name type="scientific">Novipirellula artificiosorum</name>
    <dbReference type="NCBI Taxonomy" id="2528016"/>
    <lineage>
        <taxon>Bacteria</taxon>
        <taxon>Pseudomonadati</taxon>
        <taxon>Planctomycetota</taxon>
        <taxon>Planctomycetia</taxon>
        <taxon>Pirellulales</taxon>
        <taxon>Pirellulaceae</taxon>
        <taxon>Novipirellula</taxon>
    </lineage>
</organism>
<reference evidence="1 2" key="1">
    <citation type="submission" date="2019-02" db="EMBL/GenBank/DDBJ databases">
        <title>Deep-cultivation of Planctomycetes and their phenomic and genomic characterization uncovers novel biology.</title>
        <authorList>
            <person name="Wiegand S."/>
            <person name="Jogler M."/>
            <person name="Boedeker C."/>
            <person name="Pinto D."/>
            <person name="Vollmers J."/>
            <person name="Rivas-Marin E."/>
            <person name="Kohn T."/>
            <person name="Peeters S.H."/>
            <person name="Heuer A."/>
            <person name="Rast P."/>
            <person name="Oberbeckmann S."/>
            <person name="Bunk B."/>
            <person name="Jeske O."/>
            <person name="Meyerdierks A."/>
            <person name="Storesund J.E."/>
            <person name="Kallscheuer N."/>
            <person name="Luecker S."/>
            <person name="Lage O.M."/>
            <person name="Pohl T."/>
            <person name="Merkel B.J."/>
            <person name="Hornburger P."/>
            <person name="Mueller R.-W."/>
            <person name="Bruemmer F."/>
            <person name="Labrenz M."/>
            <person name="Spormann A.M."/>
            <person name="Op Den Camp H."/>
            <person name="Overmann J."/>
            <person name="Amann R."/>
            <person name="Jetten M.S.M."/>
            <person name="Mascher T."/>
            <person name="Medema M.H."/>
            <person name="Devos D.P."/>
            <person name="Kaster A.-K."/>
            <person name="Ovreas L."/>
            <person name="Rohde M."/>
            <person name="Galperin M.Y."/>
            <person name="Jogler C."/>
        </authorList>
    </citation>
    <scope>NUCLEOTIDE SEQUENCE [LARGE SCALE GENOMIC DNA]</scope>
    <source>
        <strain evidence="1 2">Poly41</strain>
    </source>
</reference>
<gene>
    <name evidence="1" type="ORF">Poly41_08600</name>
</gene>
<dbReference type="EMBL" id="SJPV01000001">
    <property type="protein sequence ID" value="TWU42563.1"/>
    <property type="molecule type" value="Genomic_DNA"/>
</dbReference>
<proteinExistence type="predicted"/>
<name>A0A5C6DYP4_9BACT</name>
<dbReference type="Proteomes" id="UP000319143">
    <property type="component" value="Unassembled WGS sequence"/>
</dbReference>
<keyword evidence="2" id="KW-1185">Reference proteome</keyword>
<sequence length="74" mass="8456">MHRGGFNEHNSPTYTRVALVEAERVLKLVQDPSAREAAESLRQIAWQMIANSFHPVLSWRHHRSSEVTSTLCVD</sequence>
<evidence type="ECO:0000313" key="2">
    <source>
        <dbReference type="Proteomes" id="UP000319143"/>
    </source>
</evidence>
<evidence type="ECO:0000313" key="1">
    <source>
        <dbReference type="EMBL" id="TWU42563.1"/>
    </source>
</evidence>
<accession>A0A5C6DYP4</accession>
<comment type="caution">
    <text evidence="1">The sequence shown here is derived from an EMBL/GenBank/DDBJ whole genome shotgun (WGS) entry which is preliminary data.</text>
</comment>
<dbReference type="AlphaFoldDB" id="A0A5C6DYP4"/>
<protein>
    <submittedName>
        <fullName evidence="1">Uncharacterized protein</fullName>
    </submittedName>
</protein>